<dbReference type="RefSeq" id="WP_171399688.1">
    <property type="nucleotide sequence ID" value="NZ_CP049838.1"/>
</dbReference>
<name>A0A6M4X242_9ACTN</name>
<accession>A0A6M4X242</accession>
<dbReference type="Proteomes" id="UP000502665">
    <property type="component" value="Chromosome"/>
</dbReference>
<dbReference type="AlphaFoldDB" id="A0A6M4X242"/>
<keyword evidence="2" id="KW-1185">Reference proteome</keyword>
<organism evidence="1 2">
    <name type="scientific">Streptomyces asoensis</name>
    <dbReference type="NCBI Taxonomy" id="249586"/>
    <lineage>
        <taxon>Bacteria</taxon>
        <taxon>Bacillati</taxon>
        <taxon>Actinomycetota</taxon>
        <taxon>Actinomycetes</taxon>
        <taxon>Kitasatosporales</taxon>
        <taxon>Streptomycetaceae</taxon>
        <taxon>Streptomyces</taxon>
    </lineage>
</organism>
<reference evidence="1" key="1">
    <citation type="submission" date="2020-03" db="EMBL/GenBank/DDBJ databases">
        <title>Molecular networking-based the target discovery of potent antiproliferative macrolactams: 5/6/7/16 polycyclic ansamycins and glycosylated trienomycin from Streptomyces cacaoi subsp. asoensis.</title>
        <authorList>
            <person name="Liu L.-L."/>
        </authorList>
    </citation>
    <scope>NUCLEOTIDE SEQUENCE [LARGE SCALE GENOMIC DNA]</scope>
    <source>
        <strain evidence="1">H2S5</strain>
    </source>
</reference>
<protein>
    <submittedName>
        <fullName evidence="1">Uncharacterized protein</fullName>
    </submittedName>
</protein>
<gene>
    <name evidence="1" type="ORF">G9272_32020</name>
</gene>
<evidence type="ECO:0000313" key="2">
    <source>
        <dbReference type="Proteomes" id="UP000502665"/>
    </source>
</evidence>
<evidence type="ECO:0000313" key="1">
    <source>
        <dbReference type="EMBL" id="QJT04346.1"/>
    </source>
</evidence>
<sequence length="125" mass="12796">MTAHVLTTEAGARLQLVACALRNTGTDWGLITNSAHQPSGVTGVVQHADRLELQHAVSATHVVSMLVTVDETYAASGLRVGASAGLALSNLYLYSGASATPLNPATVAATNGNLWVTGYLLLPAA</sequence>
<dbReference type="EMBL" id="CP049838">
    <property type="protein sequence ID" value="QJT04346.1"/>
    <property type="molecule type" value="Genomic_DNA"/>
</dbReference>
<proteinExistence type="predicted"/>